<dbReference type="KEGG" id="ans:ArsFIN_33000"/>
<dbReference type="InterPro" id="IPR006497">
    <property type="entry name" value="Phage_lambda_VrpO_N"/>
</dbReference>
<dbReference type="Gene3D" id="1.10.10.10">
    <property type="entry name" value="Winged helix-like DNA-binding domain superfamily/Winged helix DNA-binding domain"/>
    <property type="match status" value="1"/>
</dbReference>
<evidence type="ECO:0000313" key="3">
    <source>
        <dbReference type="EMBL" id="QBY44714.1"/>
    </source>
</evidence>
<proteinExistence type="predicted"/>
<evidence type="ECO:0000313" key="4">
    <source>
        <dbReference type="EMBL" id="WGM04941.1"/>
    </source>
</evidence>
<dbReference type="GeneID" id="96878256"/>
<dbReference type="EMBL" id="CP038613">
    <property type="protein sequence ID" value="QBY44714.1"/>
    <property type="molecule type" value="Genomic_DNA"/>
</dbReference>
<dbReference type="AlphaFoldDB" id="A0A4P7L3G1"/>
<dbReference type="Proteomes" id="UP000295134">
    <property type="component" value="Chromosome"/>
</dbReference>
<organism evidence="3 5">
    <name type="scientific">Arsenophonus nasoniae</name>
    <name type="common">son-killer infecting Nasonia vitripennis</name>
    <dbReference type="NCBI Taxonomy" id="638"/>
    <lineage>
        <taxon>Bacteria</taxon>
        <taxon>Pseudomonadati</taxon>
        <taxon>Pseudomonadota</taxon>
        <taxon>Gammaproteobacteria</taxon>
        <taxon>Enterobacterales</taxon>
        <taxon>Morganellaceae</taxon>
        <taxon>Arsenophonus</taxon>
    </lineage>
</organism>
<gene>
    <name evidence="3" type="ORF">ArsFIN_33000</name>
    <name evidence="4" type="ORF">QE258_15325</name>
</gene>
<dbReference type="InterPro" id="IPR036388">
    <property type="entry name" value="WH-like_DNA-bd_sf"/>
</dbReference>
<dbReference type="RefSeq" id="WP_051297006.1">
    <property type="nucleotide sequence ID" value="NZ_CP038613.1"/>
</dbReference>
<dbReference type="Pfam" id="PF04492">
    <property type="entry name" value="Phage_rep_O"/>
    <property type="match status" value="1"/>
</dbReference>
<evidence type="ECO:0000313" key="5">
    <source>
        <dbReference type="Proteomes" id="UP000295134"/>
    </source>
</evidence>
<evidence type="ECO:0000259" key="2">
    <source>
        <dbReference type="Pfam" id="PF04492"/>
    </source>
</evidence>
<sequence>MTNVTYADFEAQKEENKINVFELEEGYTRISNNILEAILTAGLTQHQLLIVMAVLRKTYGYNKKIDWVSNWQLSELTGLLPHKCSAAKSALLKRKILISSGRFVGINQCIQEWQGKTNADNEVLPEFDNKKDDNTRQMKSSQFGDSHLPESGNNIEPYPNEVNLPQSGKKSLPELGKKNTYPNPVIYPNQVRKSLPESGKHKRQTTKENKIINKYISPIVPLTKKSELDLSKFEQLPSESVWADYLQHRKNKKAHLTQTALNRLATAVNEANALGYSTDNILAECMLRNWQGFNVAWLENKKSSTRRRDELEAAWNDTSWANGLEGVLCNAFQH</sequence>
<dbReference type="NCBIfam" id="TIGR01610">
    <property type="entry name" value="phage_O_Nterm"/>
    <property type="match status" value="1"/>
</dbReference>
<accession>A0A4P7L3G1</accession>
<feature type="compositionally biased region" description="Basic and acidic residues" evidence="1">
    <location>
        <begin position="194"/>
        <end position="208"/>
    </location>
</feature>
<keyword evidence="6" id="KW-1185">Reference proteome</keyword>
<evidence type="ECO:0000313" key="6">
    <source>
        <dbReference type="Proteomes" id="UP001177592"/>
    </source>
</evidence>
<feature type="region of interest" description="Disordered" evidence="1">
    <location>
        <begin position="121"/>
        <end position="208"/>
    </location>
</feature>
<dbReference type="Proteomes" id="UP001177592">
    <property type="component" value="Chromosome"/>
</dbReference>
<dbReference type="EMBL" id="CP123523">
    <property type="protein sequence ID" value="WGM04941.1"/>
    <property type="molecule type" value="Genomic_DNA"/>
</dbReference>
<feature type="compositionally biased region" description="Basic and acidic residues" evidence="1">
    <location>
        <begin position="127"/>
        <end position="136"/>
    </location>
</feature>
<name>A0A4P7L3G1_9GAMM</name>
<feature type="domain" description="Bacteriophage lambda Replication protein O N-terminal" evidence="2">
    <location>
        <begin position="21"/>
        <end position="113"/>
    </location>
</feature>
<evidence type="ECO:0000256" key="1">
    <source>
        <dbReference type="SAM" id="MobiDB-lite"/>
    </source>
</evidence>
<reference evidence="3 5" key="1">
    <citation type="submission" date="2019-03" db="EMBL/GenBank/DDBJ databases">
        <title>Long-read sequencing reveals hyperdense prophage content in a complex bacterial symbiont genome.</title>
        <authorList>
            <person name="Frost C.L."/>
            <person name="Siozios S."/>
            <person name="Nadal-Jimenez P."/>
            <person name="Brockhurst M.A."/>
            <person name="King K.C."/>
            <person name="Darby A.C."/>
            <person name="Hurst G.D.D."/>
        </authorList>
    </citation>
    <scope>NUCLEOTIDE SEQUENCE [LARGE SCALE GENOMIC DNA]</scope>
    <source>
        <strain evidence="3 5">FIN</strain>
    </source>
</reference>
<dbReference type="GO" id="GO:0006260">
    <property type="term" value="P:DNA replication"/>
    <property type="evidence" value="ECO:0007669"/>
    <property type="project" value="InterPro"/>
</dbReference>
<protein>
    <submittedName>
        <fullName evidence="3 4">Replication protein</fullName>
    </submittedName>
</protein>
<reference evidence="4" key="2">
    <citation type="submission" date="2023-04" db="EMBL/GenBank/DDBJ databases">
        <title>Genome dynamics across the evolutionary transition to endosymbiosis.</title>
        <authorList>
            <person name="Siozios S."/>
            <person name="Nadal-Jimenez P."/>
            <person name="Azagi T."/>
            <person name="Sprong H."/>
            <person name="Frost C.L."/>
            <person name="Parratt S.R."/>
            <person name="Taylor G."/>
            <person name="Brettell L."/>
            <person name="Lew K.C."/>
            <person name="Croft L."/>
            <person name="King K.C."/>
            <person name="Brockhurst M.A."/>
            <person name="Hypsa V."/>
            <person name="Novakova E."/>
            <person name="Darby A.C."/>
            <person name="Hurst G.D.D."/>
        </authorList>
    </citation>
    <scope>NUCLEOTIDE SEQUENCE</scope>
    <source>
        <strain evidence="4">ANv_CAN</strain>
    </source>
</reference>